<protein>
    <submittedName>
        <fullName evidence="1">Uncharacterized protein</fullName>
    </submittedName>
</protein>
<organism evidence="1 2">
    <name type="scientific">Parashewanella spongiae</name>
    <dbReference type="NCBI Taxonomy" id="342950"/>
    <lineage>
        <taxon>Bacteria</taxon>
        <taxon>Pseudomonadati</taxon>
        <taxon>Pseudomonadota</taxon>
        <taxon>Gammaproteobacteria</taxon>
        <taxon>Alteromonadales</taxon>
        <taxon>Shewanellaceae</taxon>
        <taxon>Parashewanella</taxon>
    </lineage>
</organism>
<dbReference type="Proteomes" id="UP000273022">
    <property type="component" value="Unassembled WGS sequence"/>
</dbReference>
<dbReference type="EMBL" id="QYYH01000078">
    <property type="protein sequence ID" value="RJY11947.1"/>
    <property type="molecule type" value="Genomic_DNA"/>
</dbReference>
<proteinExistence type="predicted"/>
<accession>A0A3A6TMQ0</accession>
<dbReference type="InterPro" id="IPR045664">
    <property type="entry name" value="DUF6387"/>
</dbReference>
<dbReference type="AlphaFoldDB" id="A0A3A6TMQ0"/>
<keyword evidence="2" id="KW-1185">Reference proteome</keyword>
<dbReference type="Pfam" id="PF19924">
    <property type="entry name" value="DUF6387"/>
    <property type="match status" value="1"/>
</dbReference>
<evidence type="ECO:0000313" key="2">
    <source>
        <dbReference type="Proteomes" id="UP000273022"/>
    </source>
</evidence>
<sequence>MKKISNDKHPHWPNWFSINNYDCLEELTGEQFINELERRLLWLHLPILAGKKMIDDKEWAFIKEKRYVTLSQPSSTKTDYPAVTILNHVDIAVINEEINLLNKDESLLEDYLYHLPILRNENRVILAVDLATADNKTILGSMEHILDKMRQQLSIPEPTKSKATKASEQTFKKLLNYKVIPLLDLIIHCQQCFISDSTKISTYYTQPILNKLLFKDQKNDEFIKKTFIPFLNQVLNDESFLAKLLSNIRKERYLMSSRLKNILG</sequence>
<evidence type="ECO:0000313" key="1">
    <source>
        <dbReference type="EMBL" id="RJY11947.1"/>
    </source>
</evidence>
<comment type="caution">
    <text evidence="1">The sequence shown here is derived from an EMBL/GenBank/DDBJ whole genome shotgun (WGS) entry which is preliminary data.</text>
</comment>
<dbReference type="OrthoDB" id="6505430at2"/>
<reference evidence="1 2" key="1">
    <citation type="submission" date="2018-09" db="EMBL/GenBank/DDBJ databases">
        <title>Phylogeny of the Shewanellaceae, and recommendation for two new genera, Pseudoshewanella and Parashewanella.</title>
        <authorList>
            <person name="Wang G."/>
        </authorList>
    </citation>
    <scope>NUCLEOTIDE SEQUENCE [LARGE SCALE GENOMIC DNA]</scope>
    <source>
        <strain evidence="1 2">KCTC 22492</strain>
    </source>
</reference>
<gene>
    <name evidence="1" type="ORF">D5R81_12760</name>
</gene>
<name>A0A3A6TMQ0_9GAMM</name>
<dbReference type="RefSeq" id="WP_121854020.1">
    <property type="nucleotide sequence ID" value="NZ_CP037952.1"/>
</dbReference>